<proteinExistence type="predicted"/>
<reference evidence="1 2" key="1">
    <citation type="submission" date="2020-09" db="EMBL/GenBank/DDBJ databases">
        <title>Methylomonas albis sp. nov. and Methylomonas fluvii sp. nov.: Two cold-adapted methanotrophs from the River Elbe and an amended description of Methylovulum psychrotolerans strain Eb1.</title>
        <authorList>
            <person name="Bussmann I.K."/>
            <person name="Klings K.-W."/>
            <person name="Warnstedt J."/>
            <person name="Hoppert M."/>
            <person name="Saborowski A."/>
            <person name="Horn F."/>
            <person name="Liebner S."/>
        </authorList>
    </citation>
    <scope>NUCLEOTIDE SEQUENCE [LARGE SCALE GENOMIC DNA]</scope>
    <source>
        <strain evidence="1 2">EbA</strain>
    </source>
</reference>
<protein>
    <submittedName>
        <fullName evidence="1">Uncharacterized protein</fullName>
    </submittedName>
</protein>
<sequence length="115" mass="12845">MAVKGLDRLDFRQLNTLLVSLFSLLFIPSIEALGEMRMSAMDTFLADFELGKQQGRYIAGELPALPFANGQFDDCLVIAFSVFVQRTLVDRISSSGTTGNVTRCQRGADIFRYLR</sequence>
<organism evidence="1 2">
    <name type="scientific">Methylomonas albis</name>
    <dbReference type="NCBI Taxonomy" id="1854563"/>
    <lineage>
        <taxon>Bacteria</taxon>
        <taxon>Pseudomonadati</taxon>
        <taxon>Pseudomonadota</taxon>
        <taxon>Gammaproteobacteria</taxon>
        <taxon>Methylococcales</taxon>
        <taxon>Methylococcaceae</taxon>
        <taxon>Methylomonas</taxon>
    </lineage>
</organism>
<keyword evidence="2" id="KW-1185">Reference proteome</keyword>
<name>A0ABR9D099_9GAMM</name>
<dbReference type="EMBL" id="JACXSS010000001">
    <property type="protein sequence ID" value="MBD9356415.1"/>
    <property type="molecule type" value="Genomic_DNA"/>
</dbReference>
<dbReference type="Proteomes" id="UP000652176">
    <property type="component" value="Unassembled WGS sequence"/>
</dbReference>
<evidence type="ECO:0000313" key="2">
    <source>
        <dbReference type="Proteomes" id="UP000652176"/>
    </source>
</evidence>
<gene>
    <name evidence="1" type="ORF">IE877_11040</name>
</gene>
<evidence type="ECO:0000313" key="1">
    <source>
        <dbReference type="EMBL" id="MBD9356415.1"/>
    </source>
</evidence>
<comment type="caution">
    <text evidence="1">The sequence shown here is derived from an EMBL/GenBank/DDBJ whole genome shotgun (WGS) entry which is preliminary data.</text>
</comment>
<dbReference type="RefSeq" id="WP_192374769.1">
    <property type="nucleotide sequence ID" value="NZ_CAJHIV010000001.1"/>
</dbReference>
<accession>A0ABR9D099</accession>